<dbReference type="InterPro" id="IPR018659">
    <property type="entry name" value="DUF2090"/>
</dbReference>
<protein>
    <submittedName>
        <fullName evidence="8">5-dehydro-2-deoxygluconokinase</fullName>
        <ecNumber evidence="8">2.7.1.92</ecNumber>
    </submittedName>
</protein>
<accession>A0A939J707</accession>
<organism evidence="8 9">
    <name type="scientific">Roseibium aggregatum</name>
    <dbReference type="NCBI Taxonomy" id="187304"/>
    <lineage>
        <taxon>Bacteria</taxon>
        <taxon>Pseudomonadati</taxon>
        <taxon>Pseudomonadota</taxon>
        <taxon>Alphaproteobacteria</taxon>
        <taxon>Hyphomicrobiales</taxon>
        <taxon>Stappiaceae</taxon>
        <taxon>Roseibium</taxon>
    </lineage>
</organism>
<evidence type="ECO:0000256" key="5">
    <source>
        <dbReference type="ARBA" id="ARBA00022840"/>
    </source>
</evidence>
<dbReference type="Pfam" id="PF09863">
    <property type="entry name" value="DUF2090"/>
    <property type="match status" value="1"/>
</dbReference>
<sequence length="648" mass="71267">MKKLDVITIGRSSVDLYGAQIGGRLEDMASFNKYIGGSPTNMACGTARLGLRSGLITRVGDEHMGRFIREELERHGVDTQGVVTDTERLTALVLLGIRDQEQFPLIFYRENCADMALCEDDIDPDFIASAKAVVATGTHLSHPSTEAAVLKALNLARETGAKTALDIDYRPNLWGLSGHGDGENRFIASGEVTEKLQSTLHLFELIVGTEEEFHIAGGSTDTLEALRAVRKVSSATLVCKRGPMGASAFEGEIPAHLDDGISGPGFPIEVFNVLGAGDGFMSGLLKGWIEGEDWVTSLTYANACGAFAVSRHGCTPAYPSWQELRFFLKRGVVRNDLRNDPELEQVHWSTNRQRMHGGDWSTMRVFAFDHRIQLEQMADAAGTDHKRIQSFKKLCLDAAVKVADGQPGYGILCDSRLGREALYQAAGSGLWIGHPVEWPASRPLSLEPELGPDFGGLSEWPVEHVVKVLCFYHPDDTDAMKAEQEDVLTRLFAACRRHRLEMLLEVIPSKVADIDDDTTAKVIRRMYEIGIYPDWWKLEPMISKEAWARACEAITDNDPNTRGIVVLGLDAPEDRLAASFREAAQFSLVKGFAVGRTIFGAAAREWLSGNMTDAEAVADMSRRFERLCGIWDEARATARVNEPQGVPA</sequence>
<evidence type="ECO:0000259" key="6">
    <source>
        <dbReference type="Pfam" id="PF00294"/>
    </source>
</evidence>
<dbReference type="SUPFAM" id="SSF51569">
    <property type="entry name" value="Aldolase"/>
    <property type="match status" value="1"/>
</dbReference>
<dbReference type="InterPro" id="IPR013785">
    <property type="entry name" value="Aldolase_TIM"/>
</dbReference>
<dbReference type="InterPro" id="IPR050306">
    <property type="entry name" value="PfkB_Carbo_kinase"/>
</dbReference>
<dbReference type="SUPFAM" id="SSF53613">
    <property type="entry name" value="Ribokinase-like"/>
    <property type="match status" value="1"/>
</dbReference>
<dbReference type="Gene3D" id="3.40.1190.20">
    <property type="match status" value="1"/>
</dbReference>
<comment type="similarity">
    <text evidence="1">Belongs to the carbohydrate kinase PfkB family.</text>
</comment>
<dbReference type="CDD" id="cd01166">
    <property type="entry name" value="KdgK"/>
    <property type="match status" value="1"/>
</dbReference>
<keyword evidence="3" id="KW-0547">Nucleotide-binding</keyword>
<feature type="domain" description="Carbohydrate kinase PfkB" evidence="6">
    <location>
        <begin position="5"/>
        <end position="319"/>
    </location>
</feature>
<dbReference type="PROSITE" id="PS00583">
    <property type="entry name" value="PFKB_KINASES_1"/>
    <property type="match status" value="1"/>
</dbReference>
<dbReference type="InterPro" id="IPR030830">
    <property type="entry name" value="Myo_inos_IolC"/>
</dbReference>
<proteinExistence type="inferred from homology"/>
<dbReference type="PANTHER" id="PTHR43085:SF49">
    <property type="entry name" value="5-DEHYDRO-2-DEOXYGLUCONOKINASE"/>
    <property type="match status" value="1"/>
</dbReference>
<comment type="caution">
    <text evidence="8">The sequence shown here is derived from an EMBL/GenBank/DDBJ whole genome shotgun (WGS) entry which is preliminary data.</text>
</comment>
<dbReference type="AlphaFoldDB" id="A0A939J707"/>
<evidence type="ECO:0000256" key="4">
    <source>
        <dbReference type="ARBA" id="ARBA00022777"/>
    </source>
</evidence>
<dbReference type="RefSeq" id="WP_207144122.1">
    <property type="nucleotide sequence ID" value="NZ_JAEKJZ010000008.1"/>
</dbReference>
<dbReference type="EC" id="2.7.1.92" evidence="8"/>
<dbReference type="InterPro" id="IPR011611">
    <property type="entry name" value="PfkB_dom"/>
</dbReference>
<evidence type="ECO:0000256" key="1">
    <source>
        <dbReference type="ARBA" id="ARBA00010688"/>
    </source>
</evidence>
<dbReference type="InterPro" id="IPR029056">
    <property type="entry name" value="Ribokinase-like"/>
</dbReference>
<evidence type="ECO:0000313" key="8">
    <source>
        <dbReference type="EMBL" id="MBN9673845.1"/>
    </source>
</evidence>
<keyword evidence="2 8" id="KW-0808">Transferase</keyword>
<evidence type="ECO:0000259" key="7">
    <source>
        <dbReference type="Pfam" id="PF09863"/>
    </source>
</evidence>
<dbReference type="PROSITE" id="PS00584">
    <property type="entry name" value="PFKB_KINASES_2"/>
    <property type="match status" value="1"/>
</dbReference>
<dbReference type="Gene3D" id="3.20.20.70">
    <property type="entry name" value="Aldolase class I"/>
    <property type="match status" value="1"/>
</dbReference>
<dbReference type="Gene3D" id="2.20.150.10">
    <property type="entry name" value="putative 5-dehydro-2- deoxygluconokinase"/>
    <property type="match status" value="1"/>
</dbReference>
<dbReference type="GO" id="GO:0005524">
    <property type="term" value="F:ATP binding"/>
    <property type="evidence" value="ECO:0007669"/>
    <property type="project" value="UniProtKB-KW"/>
</dbReference>
<dbReference type="Pfam" id="PF00294">
    <property type="entry name" value="PfkB"/>
    <property type="match status" value="1"/>
</dbReference>
<dbReference type="NCBIfam" id="TIGR04382">
    <property type="entry name" value="myo_inos_iolC_N"/>
    <property type="match status" value="1"/>
</dbReference>
<gene>
    <name evidence="8" type="primary">iolC</name>
    <name evidence="8" type="ORF">JF539_26045</name>
</gene>
<keyword evidence="5" id="KW-0067">ATP-binding</keyword>
<evidence type="ECO:0000256" key="3">
    <source>
        <dbReference type="ARBA" id="ARBA00022741"/>
    </source>
</evidence>
<dbReference type="EMBL" id="JAEKJZ010000008">
    <property type="protein sequence ID" value="MBN9673845.1"/>
    <property type="molecule type" value="Genomic_DNA"/>
</dbReference>
<dbReference type="Proteomes" id="UP000664096">
    <property type="component" value="Unassembled WGS sequence"/>
</dbReference>
<evidence type="ECO:0000313" key="9">
    <source>
        <dbReference type="Proteomes" id="UP000664096"/>
    </source>
</evidence>
<keyword evidence="4" id="KW-0418">Kinase</keyword>
<dbReference type="InterPro" id="IPR002173">
    <property type="entry name" value="Carboh/pur_kinase_PfkB_CS"/>
</dbReference>
<reference evidence="8" key="1">
    <citation type="submission" date="2020-12" db="EMBL/GenBank/DDBJ databases">
        <title>Oil enriched cultivation method for isolating marine PHA-producing bacteria.</title>
        <authorList>
            <person name="Zheng W."/>
            <person name="Yu S."/>
            <person name="Huang Y."/>
        </authorList>
    </citation>
    <scope>NUCLEOTIDE SEQUENCE</scope>
    <source>
        <strain evidence="8">SY-2-12</strain>
    </source>
</reference>
<evidence type="ECO:0000256" key="2">
    <source>
        <dbReference type="ARBA" id="ARBA00022679"/>
    </source>
</evidence>
<dbReference type="InterPro" id="IPR023314">
    <property type="entry name" value="Myo_inos_IolC-like_sf"/>
</dbReference>
<feature type="domain" description="DUF2090" evidence="7">
    <location>
        <begin position="323"/>
        <end position="634"/>
    </location>
</feature>
<dbReference type="PANTHER" id="PTHR43085">
    <property type="entry name" value="HEXOKINASE FAMILY MEMBER"/>
    <property type="match status" value="1"/>
</dbReference>
<name>A0A939J707_9HYPH</name>
<dbReference type="GO" id="GO:0047590">
    <property type="term" value="F:5-dehydro-2-deoxygluconokinase activity"/>
    <property type="evidence" value="ECO:0007669"/>
    <property type="project" value="UniProtKB-EC"/>
</dbReference>